<comment type="caution">
    <text evidence="1">The sequence shown here is derived from an EMBL/GenBank/DDBJ whole genome shotgun (WGS) entry which is preliminary data.</text>
</comment>
<protein>
    <submittedName>
        <fullName evidence="1">Uncharacterized protein</fullName>
    </submittedName>
</protein>
<dbReference type="EMBL" id="LOCL01000024">
    <property type="protein sequence ID" value="KUF20077.1"/>
    <property type="molecule type" value="Genomic_DNA"/>
</dbReference>
<gene>
    <name evidence="1" type="ORF">AT728_28275</name>
</gene>
<proteinExistence type="predicted"/>
<evidence type="ECO:0000313" key="1">
    <source>
        <dbReference type="EMBL" id="KUF20077.1"/>
    </source>
</evidence>
<dbReference type="AlphaFoldDB" id="A0A0W7XB25"/>
<dbReference type="Proteomes" id="UP000054804">
    <property type="component" value="Unassembled WGS sequence"/>
</dbReference>
<accession>A0A0W7XB25</accession>
<evidence type="ECO:0000313" key="2">
    <source>
        <dbReference type="Proteomes" id="UP000054804"/>
    </source>
</evidence>
<sequence>MAALGREFCAQCVQSKPGPVPSSSTRWPVLTSSRWAMETMRPGRVLDDVGVAAAVRARGRVVRVCGTHAGHQLLA</sequence>
<reference evidence="1 2" key="1">
    <citation type="submission" date="2015-12" db="EMBL/GenBank/DDBJ databases">
        <title>Draft genome sequence of Streptomyces silvensis ATCC 53525, a producer of novel hormone antagonists.</title>
        <authorList>
            <person name="Johnston C.W."/>
            <person name="Li Y."/>
            <person name="Magarvey N.A."/>
        </authorList>
    </citation>
    <scope>NUCLEOTIDE SEQUENCE [LARGE SCALE GENOMIC DNA]</scope>
    <source>
        <strain evidence="1 2">ATCC 53525</strain>
    </source>
</reference>
<keyword evidence="2" id="KW-1185">Reference proteome</keyword>
<organism evidence="1 2">
    <name type="scientific">Streptomyces silvensis</name>
    <dbReference type="NCBI Taxonomy" id="1765722"/>
    <lineage>
        <taxon>Bacteria</taxon>
        <taxon>Bacillati</taxon>
        <taxon>Actinomycetota</taxon>
        <taxon>Actinomycetes</taxon>
        <taxon>Kitasatosporales</taxon>
        <taxon>Streptomycetaceae</taxon>
        <taxon>Streptomyces</taxon>
    </lineage>
</organism>
<name>A0A0W7XB25_9ACTN</name>